<accession>A0ABV6CKV2</accession>
<dbReference type="Proteomes" id="UP001589795">
    <property type="component" value="Unassembled WGS sequence"/>
</dbReference>
<dbReference type="EMBL" id="JBHLWQ010000127">
    <property type="protein sequence ID" value="MFC0201376.1"/>
    <property type="molecule type" value="Genomic_DNA"/>
</dbReference>
<name>A0ABV6CKV2_9RHOB</name>
<evidence type="ECO:0000256" key="1">
    <source>
        <dbReference type="SAM" id="SignalP"/>
    </source>
</evidence>
<keyword evidence="3" id="KW-1185">Reference proteome</keyword>
<feature type="chain" id="PRO_5047105748" evidence="1">
    <location>
        <begin position="23"/>
        <end position="203"/>
    </location>
</feature>
<proteinExistence type="predicted"/>
<evidence type="ECO:0000313" key="2">
    <source>
        <dbReference type="EMBL" id="MFC0201376.1"/>
    </source>
</evidence>
<protein>
    <submittedName>
        <fullName evidence="2">Uncharacterized protein</fullName>
    </submittedName>
</protein>
<sequence length="203" mass="21939">MKRAIAACWLGLATLSPLPVLAAEAGDAVFAERGPWDLGDDRLDYRMTVEGPAAEGFSPTADGALILAEGVDPSDGQPVLELTQTTESRDRKIGPFPISGGDPVLTFFLEQTARDMATLTGGSPHYIRNRMKDALFRGGEIAHDGDVTTATFHPFEEDPNAERMNGFQSLTLTFVMGDPTDPIRELRADTGDTPGYRNELVLE</sequence>
<gene>
    <name evidence="2" type="ORF">ACFFIZ_13930</name>
</gene>
<dbReference type="RefSeq" id="WP_265505643.1">
    <property type="nucleotide sequence ID" value="NZ_JAOTBE010000003.1"/>
</dbReference>
<organism evidence="2 3">
    <name type="scientific">Paracoccus rhizosphaerae</name>
    <dbReference type="NCBI Taxonomy" id="1133347"/>
    <lineage>
        <taxon>Bacteria</taxon>
        <taxon>Pseudomonadati</taxon>
        <taxon>Pseudomonadota</taxon>
        <taxon>Alphaproteobacteria</taxon>
        <taxon>Rhodobacterales</taxon>
        <taxon>Paracoccaceae</taxon>
        <taxon>Paracoccus</taxon>
    </lineage>
</organism>
<feature type="signal peptide" evidence="1">
    <location>
        <begin position="1"/>
        <end position="22"/>
    </location>
</feature>
<reference evidence="2 3" key="1">
    <citation type="submission" date="2024-09" db="EMBL/GenBank/DDBJ databases">
        <authorList>
            <person name="Sun Q."/>
            <person name="Mori K."/>
        </authorList>
    </citation>
    <scope>NUCLEOTIDE SEQUENCE [LARGE SCALE GENOMIC DNA]</scope>
    <source>
        <strain evidence="2 3">CCM 7904</strain>
    </source>
</reference>
<evidence type="ECO:0000313" key="3">
    <source>
        <dbReference type="Proteomes" id="UP001589795"/>
    </source>
</evidence>
<keyword evidence="1" id="KW-0732">Signal</keyword>
<comment type="caution">
    <text evidence="2">The sequence shown here is derived from an EMBL/GenBank/DDBJ whole genome shotgun (WGS) entry which is preliminary data.</text>
</comment>